<dbReference type="PROSITE" id="PS50801">
    <property type="entry name" value="STAS"/>
    <property type="match status" value="1"/>
</dbReference>
<evidence type="ECO:0000313" key="3">
    <source>
        <dbReference type="EMBL" id="GAH97860.1"/>
    </source>
</evidence>
<gene>
    <name evidence="3" type="ORF">S06H3_04487</name>
</gene>
<dbReference type="EMBL" id="BARV01001578">
    <property type="protein sequence ID" value="GAH97860.1"/>
    <property type="molecule type" value="Genomic_DNA"/>
</dbReference>
<dbReference type="InterPro" id="IPR002645">
    <property type="entry name" value="STAS_dom"/>
</dbReference>
<protein>
    <recommendedName>
        <fullName evidence="2">STAS domain-containing protein</fullName>
    </recommendedName>
</protein>
<evidence type="ECO:0000256" key="1">
    <source>
        <dbReference type="ARBA" id="ARBA00009013"/>
    </source>
</evidence>
<name>X1KW46_9ZZZZ</name>
<feature type="domain" description="STAS" evidence="2">
    <location>
        <begin position="13"/>
        <end position="114"/>
    </location>
</feature>
<accession>X1KW46</accession>
<organism evidence="3">
    <name type="scientific">marine sediment metagenome</name>
    <dbReference type="NCBI Taxonomy" id="412755"/>
    <lineage>
        <taxon>unclassified sequences</taxon>
        <taxon>metagenomes</taxon>
        <taxon>ecological metagenomes</taxon>
    </lineage>
</organism>
<reference evidence="3" key="1">
    <citation type="journal article" date="2014" name="Front. Microbiol.">
        <title>High frequency of phylogenetically diverse reductive dehalogenase-homologous genes in deep subseafloor sedimentary metagenomes.</title>
        <authorList>
            <person name="Kawai M."/>
            <person name="Futagami T."/>
            <person name="Toyoda A."/>
            <person name="Takaki Y."/>
            <person name="Nishi S."/>
            <person name="Hori S."/>
            <person name="Arai W."/>
            <person name="Tsubouchi T."/>
            <person name="Morono Y."/>
            <person name="Uchiyama I."/>
            <person name="Ito T."/>
            <person name="Fujiyama A."/>
            <person name="Inagaki F."/>
            <person name="Takami H."/>
        </authorList>
    </citation>
    <scope>NUCLEOTIDE SEQUENCE</scope>
    <source>
        <strain evidence="3">Expedition CK06-06</strain>
    </source>
</reference>
<dbReference type="PANTHER" id="PTHR33495:SF2">
    <property type="entry name" value="ANTI-SIGMA FACTOR ANTAGONIST TM_1081-RELATED"/>
    <property type="match status" value="1"/>
</dbReference>
<dbReference type="SUPFAM" id="SSF52091">
    <property type="entry name" value="SpoIIaa-like"/>
    <property type="match status" value="1"/>
</dbReference>
<dbReference type="NCBIfam" id="TIGR00377">
    <property type="entry name" value="ant_ant_sig"/>
    <property type="match status" value="1"/>
</dbReference>
<dbReference type="GO" id="GO:0043856">
    <property type="term" value="F:anti-sigma factor antagonist activity"/>
    <property type="evidence" value="ECO:0007669"/>
    <property type="project" value="InterPro"/>
</dbReference>
<sequence length="130" mass="14681">MIDLHIKTQRLPNGIMTISAEGSVDAYTADRLEKVIKGHFTRKDYRLIMDLTDVDYLGSAGLAIFIRAIGTAWENNGDIVIMRPRANVRDVFDLVGLSRVFTLTNNIKSALGAFKYYLKNWSPETKQVTE</sequence>
<comment type="caution">
    <text evidence="3">The sequence shown here is derived from an EMBL/GenBank/DDBJ whole genome shotgun (WGS) entry which is preliminary data.</text>
</comment>
<dbReference type="Pfam" id="PF01740">
    <property type="entry name" value="STAS"/>
    <property type="match status" value="1"/>
</dbReference>
<dbReference type="PROSITE" id="PS50096">
    <property type="entry name" value="IQ"/>
    <property type="match status" value="1"/>
</dbReference>
<comment type="similarity">
    <text evidence="1">Belongs to the anti-sigma-factor antagonist family.</text>
</comment>
<dbReference type="PANTHER" id="PTHR33495">
    <property type="entry name" value="ANTI-SIGMA FACTOR ANTAGONIST TM_1081-RELATED-RELATED"/>
    <property type="match status" value="1"/>
</dbReference>
<dbReference type="InterPro" id="IPR036513">
    <property type="entry name" value="STAS_dom_sf"/>
</dbReference>
<dbReference type="AlphaFoldDB" id="X1KW46"/>
<evidence type="ECO:0000259" key="2">
    <source>
        <dbReference type="PROSITE" id="PS50801"/>
    </source>
</evidence>
<dbReference type="Gene3D" id="3.30.750.24">
    <property type="entry name" value="STAS domain"/>
    <property type="match status" value="1"/>
</dbReference>
<proteinExistence type="inferred from homology"/>
<dbReference type="InterPro" id="IPR003658">
    <property type="entry name" value="Anti-sigma_ant"/>
</dbReference>
<dbReference type="CDD" id="cd07043">
    <property type="entry name" value="STAS_anti-anti-sigma_factors"/>
    <property type="match status" value="1"/>
</dbReference>